<comment type="caution">
    <text evidence="15">The sequence shown here is derived from an EMBL/GenBank/DDBJ whole genome shotgun (WGS) entry which is preliminary data.</text>
</comment>
<evidence type="ECO:0000256" key="11">
    <source>
        <dbReference type="ARBA" id="ARBA00023014"/>
    </source>
</evidence>
<dbReference type="InterPro" id="IPR011257">
    <property type="entry name" value="DNA_glycosylase"/>
</dbReference>
<dbReference type="PANTHER" id="PTHR42944">
    <property type="entry name" value="ADENINE DNA GLYCOSYLASE"/>
    <property type="match status" value="1"/>
</dbReference>
<feature type="domain" description="HhH-GPD" evidence="14">
    <location>
        <begin position="50"/>
        <end position="201"/>
    </location>
</feature>
<dbReference type="InterPro" id="IPR003265">
    <property type="entry name" value="HhH-GPD_domain"/>
</dbReference>
<evidence type="ECO:0000256" key="6">
    <source>
        <dbReference type="ARBA" id="ARBA00022485"/>
    </source>
</evidence>
<accession>A0A1J5RPW9</accession>
<dbReference type="GO" id="GO:0032357">
    <property type="term" value="F:oxidized purine DNA binding"/>
    <property type="evidence" value="ECO:0007669"/>
    <property type="project" value="TreeGrafter"/>
</dbReference>
<keyword evidence="12" id="KW-0234">DNA repair</keyword>
<dbReference type="Gene3D" id="1.10.340.30">
    <property type="entry name" value="Hypothetical protein, domain 2"/>
    <property type="match status" value="1"/>
</dbReference>
<comment type="similarity">
    <text evidence="3">Belongs to the Nth/MutY family.</text>
</comment>
<dbReference type="Pfam" id="PF14815">
    <property type="entry name" value="NUDIX_4"/>
    <property type="match status" value="1"/>
</dbReference>
<dbReference type="PROSITE" id="PS00764">
    <property type="entry name" value="ENDONUCLEASE_III_1"/>
    <property type="match status" value="1"/>
</dbReference>
<dbReference type="GO" id="GO:0035485">
    <property type="term" value="F:adenine/guanine mispair binding"/>
    <property type="evidence" value="ECO:0007669"/>
    <property type="project" value="TreeGrafter"/>
</dbReference>
<dbReference type="NCBIfam" id="TIGR01084">
    <property type="entry name" value="mutY"/>
    <property type="match status" value="1"/>
</dbReference>
<dbReference type="Gene3D" id="3.90.79.10">
    <property type="entry name" value="Nucleoside Triphosphate Pyrophosphohydrolase"/>
    <property type="match status" value="1"/>
</dbReference>
<evidence type="ECO:0000256" key="12">
    <source>
        <dbReference type="ARBA" id="ARBA00023204"/>
    </source>
</evidence>
<dbReference type="InterPro" id="IPR003651">
    <property type="entry name" value="Endonuclease3_FeS-loop_motif"/>
</dbReference>
<name>A0A1J5RPW9_9ZZZZ</name>
<proteinExistence type="inferred from homology"/>
<evidence type="ECO:0000256" key="7">
    <source>
        <dbReference type="ARBA" id="ARBA00022723"/>
    </source>
</evidence>
<keyword evidence="13 15" id="KW-0326">Glycosidase</keyword>
<keyword evidence="9 15" id="KW-0378">Hydrolase</keyword>
<comment type="cofactor">
    <cofactor evidence="2">
        <name>[4Fe-4S] cluster</name>
        <dbReference type="ChEBI" id="CHEBI:49883"/>
    </cofactor>
</comment>
<evidence type="ECO:0000256" key="5">
    <source>
        <dbReference type="ARBA" id="ARBA00022023"/>
    </source>
</evidence>
<dbReference type="InterPro" id="IPR044298">
    <property type="entry name" value="MIG/MutY"/>
</dbReference>
<dbReference type="GO" id="GO:0051539">
    <property type="term" value="F:4 iron, 4 sulfur cluster binding"/>
    <property type="evidence" value="ECO:0007669"/>
    <property type="project" value="UniProtKB-KW"/>
</dbReference>
<dbReference type="InterPro" id="IPR004035">
    <property type="entry name" value="Endouclease-III_FeS-bd_BS"/>
</dbReference>
<dbReference type="SUPFAM" id="SSF48150">
    <property type="entry name" value="DNA-glycosylase"/>
    <property type="match status" value="1"/>
</dbReference>
<dbReference type="InterPro" id="IPR005760">
    <property type="entry name" value="A/G_AdeGlyc_MutY"/>
</dbReference>
<dbReference type="Gene3D" id="1.10.1670.10">
    <property type="entry name" value="Helix-hairpin-Helix base-excision DNA repair enzymes (C-terminal)"/>
    <property type="match status" value="1"/>
</dbReference>
<dbReference type="InterPro" id="IPR015797">
    <property type="entry name" value="NUDIX_hydrolase-like_dom_sf"/>
</dbReference>
<dbReference type="GO" id="GO:0006284">
    <property type="term" value="P:base-excision repair"/>
    <property type="evidence" value="ECO:0007669"/>
    <property type="project" value="InterPro"/>
</dbReference>
<dbReference type="CDD" id="cd03431">
    <property type="entry name" value="NUDIX_DNA_Glycosylase_C-MutY"/>
    <property type="match status" value="1"/>
</dbReference>
<dbReference type="InterPro" id="IPR023170">
    <property type="entry name" value="HhH_base_excis_C"/>
</dbReference>
<dbReference type="PANTHER" id="PTHR42944:SF1">
    <property type="entry name" value="ADENINE DNA GLYCOSYLASE"/>
    <property type="match status" value="1"/>
</dbReference>
<keyword evidence="7" id="KW-0479">Metal-binding</keyword>
<dbReference type="GO" id="GO:0000701">
    <property type="term" value="F:purine-specific mismatch base pair DNA N-glycosylase activity"/>
    <property type="evidence" value="ECO:0007669"/>
    <property type="project" value="UniProtKB-EC"/>
</dbReference>
<dbReference type="InterPro" id="IPR029119">
    <property type="entry name" value="MutY_C"/>
</dbReference>
<evidence type="ECO:0000256" key="10">
    <source>
        <dbReference type="ARBA" id="ARBA00023004"/>
    </source>
</evidence>
<protein>
    <recommendedName>
        <fullName evidence="5">Adenine DNA glycosylase</fullName>
        <ecNumber evidence="4">3.2.2.31</ecNumber>
    </recommendedName>
</protein>
<dbReference type="SMART" id="SM00525">
    <property type="entry name" value="FES"/>
    <property type="match status" value="1"/>
</dbReference>
<keyword evidence="6" id="KW-0004">4Fe-4S</keyword>
<keyword evidence="10" id="KW-0408">Iron</keyword>
<reference evidence="15" key="1">
    <citation type="submission" date="2016-10" db="EMBL/GenBank/DDBJ databases">
        <title>Sequence of Gallionella enrichment culture.</title>
        <authorList>
            <person name="Poehlein A."/>
            <person name="Muehling M."/>
            <person name="Daniel R."/>
        </authorList>
    </citation>
    <scope>NUCLEOTIDE SEQUENCE</scope>
</reference>
<dbReference type="CDD" id="cd00056">
    <property type="entry name" value="ENDO3c"/>
    <property type="match status" value="1"/>
</dbReference>
<dbReference type="GO" id="GO:0034039">
    <property type="term" value="F:8-oxo-7,8-dihydroguanine DNA N-glycosylase activity"/>
    <property type="evidence" value="ECO:0007669"/>
    <property type="project" value="TreeGrafter"/>
</dbReference>
<dbReference type="SUPFAM" id="SSF55811">
    <property type="entry name" value="Nudix"/>
    <property type="match status" value="1"/>
</dbReference>
<evidence type="ECO:0000259" key="14">
    <source>
        <dbReference type="SMART" id="SM00478"/>
    </source>
</evidence>
<dbReference type="Pfam" id="PF00730">
    <property type="entry name" value="HhH-GPD"/>
    <property type="match status" value="1"/>
</dbReference>
<evidence type="ECO:0000256" key="8">
    <source>
        <dbReference type="ARBA" id="ARBA00022763"/>
    </source>
</evidence>
<dbReference type="GO" id="GO:0046872">
    <property type="term" value="F:metal ion binding"/>
    <property type="evidence" value="ECO:0007669"/>
    <property type="project" value="UniProtKB-KW"/>
</dbReference>
<evidence type="ECO:0000313" key="15">
    <source>
        <dbReference type="EMBL" id="OIQ94116.1"/>
    </source>
</evidence>
<evidence type="ECO:0000256" key="2">
    <source>
        <dbReference type="ARBA" id="ARBA00001966"/>
    </source>
</evidence>
<evidence type="ECO:0000256" key="4">
    <source>
        <dbReference type="ARBA" id="ARBA00012045"/>
    </source>
</evidence>
<comment type="catalytic activity">
    <reaction evidence="1">
        <text>Hydrolyzes free adenine bases from 7,8-dihydro-8-oxoguanine:adenine mismatched double-stranded DNA, leaving an apurinic site.</text>
        <dbReference type="EC" id="3.2.2.31"/>
    </reaction>
</comment>
<gene>
    <name evidence="15" type="primary">mutY_7</name>
    <name evidence="15" type="ORF">GALL_239350</name>
</gene>
<evidence type="ECO:0000256" key="1">
    <source>
        <dbReference type="ARBA" id="ARBA00000843"/>
    </source>
</evidence>
<evidence type="ECO:0000256" key="9">
    <source>
        <dbReference type="ARBA" id="ARBA00022801"/>
    </source>
</evidence>
<dbReference type="EC" id="3.2.2.31" evidence="4"/>
<dbReference type="FunFam" id="1.10.340.30:FF:000002">
    <property type="entry name" value="Adenine DNA glycosylase"/>
    <property type="match status" value="1"/>
</dbReference>
<dbReference type="Pfam" id="PF10576">
    <property type="entry name" value="EndIII_4Fe-2S"/>
    <property type="match status" value="1"/>
</dbReference>
<keyword evidence="11" id="KW-0411">Iron-sulfur</keyword>
<sequence length="384" mass="42277">MSGKPAAALAVQGPQRFAERLIAWQREHGRHDLPWQASRDPYRVWLSEIMLQQTQVSVVAAYYARFLQRFPSVRELAAASLDEVLALWSGLGYYRRARHLHQCAQQVCALHGGEFPRSAEALRQLAGIGRSTAAAIAAFCHGERAAILDGNVKRVLSRAYAMPQQTSEAAAQRALWRLAEALLPERDVAAYTQGLMDLGATVCKPRNPACGQCPFGDDCRARRAEDPEGEGANAMAARPWVAARRKPAAPRRTQRWILLWAEDARAATPSIWLERRGTAGIWPGLWCLPQFDTHEHALHHAGLLGVVRSHDALAPSTHALTHLDLQLSPLRVRLDPRPAVHEDGGAWFPLRAALELGLPAPVRSLLQDHRPGDDAVIVSGTIGY</sequence>
<dbReference type="GO" id="GO:0006298">
    <property type="term" value="P:mismatch repair"/>
    <property type="evidence" value="ECO:0007669"/>
    <property type="project" value="TreeGrafter"/>
</dbReference>
<evidence type="ECO:0000256" key="13">
    <source>
        <dbReference type="ARBA" id="ARBA00023295"/>
    </source>
</evidence>
<keyword evidence="8" id="KW-0227">DNA damage</keyword>
<evidence type="ECO:0000256" key="3">
    <source>
        <dbReference type="ARBA" id="ARBA00008343"/>
    </source>
</evidence>
<dbReference type="EMBL" id="MLJW01000193">
    <property type="protein sequence ID" value="OIQ94116.1"/>
    <property type="molecule type" value="Genomic_DNA"/>
</dbReference>
<organism evidence="15">
    <name type="scientific">mine drainage metagenome</name>
    <dbReference type="NCBI Taxonomy" id="410659"/>
    <lineage>
        <taxon>unclassified sequences</taxon>
        <taxon>metagenomes</taxon>
        <taxon>ecological metagenomes</taxon>
    </lineage>
</organism>
<dbReference type="AlphaFoldDB" id="A0A1J5RPW9"/>
<dbReference type="SMART" id="SM00478">
    <property type="entry name" value="ENDO3c"/>
    <property type="match status" value="1"/>
</dbReference>